<feature type="region of interest" description="Disordered" evidence="6">
    <location>
        <begin position="805"/>
        <end position="846"/>
    </location>
</feature>
<dbReference type="AlphaFoldDB" id="A0A4Y7KDB4"/>
<feature type="compositionally biased region" description="Polar residues" evidence="6">
    <location>
        <begin position="805"/>
        <end position="814"/>
    </location>
</feature>
<feature type="region of interest" description="Disordered" evidence="6">
    <location>
        <begin position="867"/>
        <end position="904"/>
    </location>
</feature>
<evidence type="ECO:0000256" key="5">
    <source>
        <dbReference type="SAM" id="Coils"/>
    </source>
</evidence>
<dbReference type="Gramene" id="RZC69915">
    <property type="protein sequence ID" value="RZC69915"/>
    <property type="gene ID" value="C5167_033050"/>
</dbReference>
<evidence type="ECO:0000256" key="3">
    <source>
        <dbReference type="ARBA" id="ARBA00024186"/>
    </source>
</evidence>
<keyword evidence="2" id="KW-0539">Nucleus</keyword>
<dbReference type="STRING" id="3469.A0A4Y7KDB4"/>
<feature type="coiled-coil region" evidence="5">
    <location>
        <begin position="432"/>
        <end position="459"/>
    </location>
</feature>
<reference evidence="7 8" key="1">
    <citation type="journal article" date="2018" name="Science">
        <title>The opium poppy genome and morphinan production.</title>
        <authorList>
            <person name="Guo L."/>
            <person name="Winzer T."/>
            <person name="Yang X."/>
            <person name="Li Y."/>
            <person name="Ning Z."/>
            <person name="He Z."/>
            <person name="Teodor R."/>
            <person name="Lu Y."/>
            <person name="Bowser T.A."/>
            <person name="Graham I.A."/>
            <person name="Ye K."/>
        </authorList>
    </citation>
    <scope>NUCLEOTIDE SEQUENCE [LARGE SCALE GENOMIC DNA]</scope>
    <source>
        <strain evidence="8">cv. HN1</strain>
        <tissue evidence="7">Leaves</tissue>
    </source>
</reference>
<dbReference type="EMBL" id="CM010721">
    <property type="protein sequence ID" value="RZC69915.1"/>
    <property type="molecule type" value="Genomic_DNA"/>
</dbReference>
<dbReference type="GO" id="GO:0006997">
    <property type="term" value="P:nucleus organization"/>
    <property type="evidence" value="ECO:0007669"/>
    <property type="project" value="InterPro"/>
</dbReference>
<evidence type="ECO:0000256" key="2">
    <source>
        <dbReference type="ARBA" id="ARBA00023242"/>
    </source>
</evidence>
<accession>A0A4Y7KDB4</accession>
<comment type="subcellular location">
    <subcellularLocation>
        <location evidence="3">Nucleus lamina</location>
    </subcellularLocation>
</comment>
<dbReference type="InterPro" id="IPR040418">
    <property type="entry name" value="CRWN"/>
</dbReference>
<organism evidence="7 8">
    <name type="scientific">Papaver somniferum</name>
    <name type="common">Opium poppy</name>
    <dbReference type="NCBI Taxonomy" id="3469"/>
    <lineage>
        <taxon>Eukaryota</taxon>
        <taxon>Viridiplantae</taxon>
        <taxon>Streptophyta</taxon>
        <taxon>Embryophyta</taxon>
        <taxon>Tracheophyta</taxon>
        <taxon>Spermatophyta</taxon>
        <taxon>Magnoliopsida</taxon>
        <taxon>Ranunculales</taxon>
        <taxon>Papaveraceae</taxon>
        <taxon>Papaveroideae</taxon>
        <taxon>Papaver</taxon>
    </lineage>
</organism>
<evidence type="ECO:0000313" key="8">
    <source>
        <dbReference type="Proteomes" id="UP000316621"/>
    </source>
</evidence>
<feature type="coiled-coil region" evidence="5">
    <location>
        <begin position="201"/>
        <end position="277"/>
    </location>
</feature>
<proteinExistence type="inferred from homology"/>
<protein>
    <submittedName>
        <fullName evidence="7">Uncharacterized protein</fullName>
    </submittedName>
</protein>
<evidence type="ECO:0000256" key="6">
    <source>
        <dbReference type="SAM" id="MobiDB-lite"/>
    </source>
</evidence>
<feature type="region of interest" description="Disordered" evidence="6">
    <location>
        <begin position="1"/>
        <end position="23"/>
    </location>
</feature>
<comment type="similarity">
    <text evidence="4">Belongs to the CRWN family.</text>
</comment>
<keyword evidence="1 5" id="KW-0175">Coiled coil</keyword>
<dbReference type="GO" id="GO:0005652">
    <property type="term" value="C:nuclear lamina"/>
    <property type="evidence" value="ECO:0007669"/>
    <property type="project" value="UniProtKB-SubCell"/>
</dbReference>
<sequence>MTNNINRVSYPKNEEGNNEGKSSMLHVVNGGGGAEDARVMKLENELFDYQYNMGLLLIEKKQWAKDLEEIRQALVVTNENLKREQMAHLIALSEIEKRDQELRKAVGVEKQCVADLKKALQKMRAESAEVKYASDRKMEEAHALVLNVEDKSAELKMKLTAADNKFVEVNRISLEMKRKLKEVEARETAIRSEYHSFVAEREMHEVTLRKQKEDLQAWERLLQKREERQLESWRILNQRQDRGNENCMSLMQKLKDLEEAQRNIDTNTLNLRNKEDEKNIRPADPASKLEARFTLSISCVLILSLRQIDVAKLKDDELLETNKNHNVGGTLKVQKLLNDADLQRGKIKKSSVNLQRKVVLEDKEQRESIHNEDKIGNQEYSSPGQEIKDLPDKRIQMRNEIQNLNVSEEEKHILYFLQAELQQEKDKCILQQQLLLKEREDLKQEKENFEKEWEMLDTKRDEIAEELKHASKEKKVLTKHIKKETLTNENMVTHDFIEFNALSIEKEPLGKCSENERTTLAEKAKIEYENIVHNFEVLKRELEVDFNRRKHEVENHILEQNKTLEEEKQRELENINYIRELARKEKEEIKEEWLKIKKQKTEVACNKKYIEEYQFDMKNYINNLDLIVKKLKDQRKKFVTLLVKLKNCESCGQVISERIFCDIQAFQETEDLNSIPLPRLKNRETTHAGFCADSTPTSDNTSWLRKCTSNIFRFSSLKRNENNTTHSTTKESHAPIMEIKKEASTRLYATVNMTDPLTGLDAILNRTDLSSSSNMFDMQETQLNDSAGAHIHELSQYVDTLNNKTQEGTNNVKQSKQKTGRGNPGPKGRPRVRKSQKMKDMTADSSKEEFIDVNGEIQGSFNFSDKGAKTAGRKRSYVNASKTTINEHDVDNGENQSDDFEHGGPRKRLQTVVLALETPSKRRYNFRRPKNVAKVAANRTPSFSKGKLKMKETDNDTVIGEKVCIPGIENEATTPFVKSDIMEDHCLIEKSARVEFGEENDGGNSCSISIADTEYVYEDEINNEFSGEIMHENDEDLEEDENDEDHLAYVIVETLGDKVWIYLLFDRLDELLFDP</sequence>
<evidence type="ECO:0000256" key="4">
    <source>
        <dbReference type="ARBA" id="ARBA00024208"/>
    </source>
</evidence>
<name>A0A4Y7KDB4_PAPSO</name>
<evidence type="ECO:0000313" key="7">
    <source>
        <dbReference type="EMBL" id="RZC69915.1"/>
    </source>
</evidence>
<dbReference type="PANTHER" id="PTHR31908">
    <property type="entry name" value="PROTEIN CROWDED NUCLEI 4"/>
    <property type="match status" value="1"/>
</dbReference>
<dbReference type="PANTHER" id="PTHR31908:SF11">
    <property type="entry name" value="PROTEIN CROWDED NUCLEI 1"/>
    <property type="match status" value="1"/>
</dbReference>
<gene>
    <name evidence="7" type="ORF">C5167_033050</name>
</gene>
<keyword evidence="8" id="KW-1185">Reference proteome</keyword>
<evidence type="ECO:0000256" key="1">
    <source>
        <dbReference type="ARBA" id="ARBA00023054"/>
    </source>
</evidence>
<dbReference type="Proteomes" id="UP000316621">
    <property type="component" value="Chromosome 7"/>
</dbReference>
<feature type="compositionally biased region" description="Basic and acidic residues" evidence="6">
    <location>
        <begin position="837"/>
        <end position="846"/>
    </location>
</feature>
<feature type="coiled-coil region" evidence="5">
    <location>
        <begin position="521"/>
        <end position="592"/>
    </location>
</feature>